<proteinExistence type="predicted"/>
<dbReference type="AlphaFoldDB" id="A0A7X9X749"/>
<name>A0A7X9X749_9BURK</name>
<evidence type="ECO:0000313" key="3">
    <source>
        <dbReference type="Proteomes" id="UP000583127"/>
    </source>
</evidence>
<accession>A0A7X9X749</accession>
<evidence type="ECO:0000256" key="1">
    <source>
        <dbReference type="SAM" id="SignalP"/>
    </source>
</evidence>
<sequence>MMRLTKLAFALVLTCANFSASADDSCEKKSITRDDYLACTNEDTKRILNDAEKLYENIRGKLKGKSLKELDRNHELWDEKSQSDCKIFGMAFNDWTDNYMPDTDFQVAACLEDAAKQRLEFYEWLSCPGDMESSEHPECSVLKRILGKG</sequence>
<dbReference type="EMBL" id="JABBFZ010000010">
    <property type="protein sequence ID" value="NML32675.1"/>
    <property type="molecule type" value="Genomic_DNA"/>
</dbReference>
<evidence type="ECO:0000313" key="2">
    <source>
        <dbReference type="EMBL" id="NML32675.1"/>
    </source>
</evidence>
<organism evidence="2 3">
    <name type="scientific">Paraburkholderia antibiotica</name>
    <dbReference type="NCBI Taxonomy" id="2728839"/>
    <lineage>
        <taxon>Bacteria</taxon>
        <taxon>Pseudomonadati</taxon>
        <taxon>Pseudomonadota</taxon>
        <taxon>Betaproteobacteria</taxon>
        <taxon>Burkholderiales</taxon>
        <taxon>Burkholderiaceae</taxon>
        <taxon>Paraburkholderia</taxon>
    </lineage>
</organism>
<reference evidence="2 3" key="1">
    <citation type="submission" date="2020-04" db="EMBL/GenBank/DDBJ databases">
        <title>Paraburkholderia sp. G-4-1-8 isolated from soil.</title>
        <authorList>
            <person name="Dahal R.H."/>
        </authorList>
    </citation>
    <scope>NUCLEOTIDE SEQUENCE [LARGE SCALE GENOMIC DNA]</scope>
    <source>
        <strain evidence="2 3">G-4-1-8</strain>
    </source>
</reference>
<protein>
    <submittedName>
        <fullName evidence="2">DUF1311 domain-containing protein</fullName>
    </submittedName>
</protein>
<feature type="signal peptide" evidence="1">
    <location>
        <begin position="1"/>
        <end position="22"/>
    </location>
</feature>
<keyword evidence="3" id="KW-1185">Reference proteome</keyword>
<dbReference type="RefSeq" id="WP_169498928.1">
    <property type="nucleotide sequence ID" value="NZ_JABBFZ010000010.1"/>
</dbReference>
<gene>
    <name evidence="2" type="ORF">HHL14_17750</name>
</gene>
<dbReference type="Proteomes" id="UP000583127">
    <property type="component" value="Unassembled WGS sequence"/>
</dbReference>
<feature type="chain" id="PRO_5031216416" evidence="1">
    <location>
        <begin position="23"/>
        <end position="149"/>
    </location>
</feature>
<comment type="caution">
    <text evidence="2">The sequence shown here is derived from an EMBL/GenBank/DDBJ whole genome shotgun (WGS) entry which is preliminary data.</text>
</comment>
<keyword evidence="1" id="KW-0732">Signal</keyword>